<proteinExistence type="predicted"/>
<keyword evidence="1" id="KW-0614">Plasmid</keyword>
<accession>A0AAU7LZY5</accession>
<dbReference type="RefSeq" id="WP_349283203.1">
    <property type="nucleotide sequence ID" value="NZ_CBCSCU010000064.1"/>
</dbReference>
<dbReference type="AlphaFoldDB" id="A0AAU7LZY5"/>
<evidence type="ECO:0000313" key="1">
    <source>
        <dbReference type="EMBL" id="XBP73181.1"/>
    </source>
</evidence>
<organism evidence="1">
    <name type="scientific">Polaromonas hydrogenivorans</name>
    <dbReference type="NCBI Taxonomy" id="335476"/>
    <lineage>
        <taxon>Bacteria</taxon>
        <taxon>Pseudomonadati</taxon>
        <taxon>Pseudomonadota</taxon>
        <taxon>Betaproteobacteria</taxon>
        <taxon>Burkholderiales</taxon>
        <taxon>Comamonadaceae</taxon>
        <taxon>Polaromonas</taxon>
    </lineage>
</organism>
<reference evidence="1" key="1">
    <citation type="submission" date="2024-05" db="EMBL/GenBank/DDBJ databases">
        <authorList>
            <person name="Bunk B."/>
            <person name="Swiderski J."/>
            <person name="Sproer C."/>
            <person name="Thiel V."/>
        </authorList>
    </citation>
    <scope>NUCLEOTIDE SEQUENCE</scope>
    <source>
        <strain evidence="1">DSM 17735</strain>
        <plasmid evidence="1">p4</plasmid>
    </source>
</reference>
<name>A0AAU7LZY5_9BURK</name>
<geneLocation type="plasmid" evidence="1">
    <name>p4</name>
</geneLocation>
<sequence length="45" mass="5056">MSVSCLDLRDLLVRRVHGAEVPASPQAVRDFLATRLGCLHRLVHF</sequence>
<protein>
    <submittedName>
        <fullName evidence="1">Uncharacterized protein</fullName>
    </submittedName>
</protein>
<dbReference type="EMBL" id="CP157679">
    <property type="protein sequence ID" value="XBP73181.1"/>
    <property type="molecule type" value="Genomic_DNA"/>
</dbReference>
<gene>
    <name evidence="1" type="ORF">ABLV49_25630</name>
</gene>